<dbReference type="GO" id="GO:0019205">
    <property type="term" value="F:nucleobase-containing compound kinase activity"/>
    <property type="evidence" value="ECO:0007669"/>
    <property type="project" value="InterPro"/>
</dbReference>
<dbReference type="Gene3D" id="3.40.50.300">
    <property type="entry name" value="P-loop containing nucleotide triphosphate hydrolases"/>
    <property type="match status" value="3"/>
</dbReference>
<dbReference type="InterPro" id="IPR027417">
    <property type="entry name" value="P-loop_NTPase"/>
</dbReference>
<evidence type="ECO:0000256" key="3">
    <source>
        <dbReference type="ARBA" id="ARBA00022777"/>
    </source>
</evidence>
<dbReference type="Proteomes" id="UP001152795">
    <property type="component" value="Unassembled WGS sequence"/>
</dbReference>
<evidence type="ECO:0000256" key="4">
    <source>
        <dbReference type="SAM" id="MobiDB-lite"/>
    </source>
</evidence>
<reference evidence="5" key="1">
    <citation type="submission" date="2020-04" db="EMBL/GenBank/DDBJ databases">
        <authorList>
            <person name="Alioto T."/>
            <person name="Alioto T."/>
            <person name="Gomez Garrido J."/>
        </authorList>
    </citation>
    <scope>NUCLEOTIDE SEQUENCE</scope>
    <source>
        <strain evidence="5">A484AB</strain>
    </source>
</reference>
<keyword evidence="1" id="KW-0808">Transferase</keyword>
<dbReference type="SUPFAM" id="SSF52540">
    <property type="entry name" value="P-loop containing nucleoside triphosphate hydrolases"/>
    <property type="match status" value="2"/>
</dbReference>
<dbReference type="GO" id="GO:0006139">
    <property type="term" value="P:nucleobase-containing compound metabolic process"/>
    <property type="evidence" value="ECO:0007669"/>
    <property type="project" value="InterPro"/>
</dbReference>
<feature type="compositionally biased region" description="Acidic residues" evidence="4">
    <location>
        <begin position="194"/>
        <end position="204"/>
    </location>
</feature>
<sequence length="1317" mass="151451">MRIVSQDILGLGLAEEADARQASDAAEKNDEEEDEVNDAGEEDEQDEGKVEEVEENENKVEEDVGKLEEVKDEVVADENHPEVIKLMNAAMKDAEHRDAEITADEYVDVVEEAIQARLKEIEEAKVKGQRLGGYVLDNFPFTREQFTLLIERALIPDSVICLKDDSDHGSFLAKRWTELRRAEENLPGIQEIDDKTEEGEETEKDEPSKEATHEQETESTTEPPKSTSGTKNANDTDEYQVLKVTFDNNWQQLQAIIKGTNNLEPITIHCDKDIDGITDEAIKAIEEAFIYHPWEYTGMDEDEEEEDAEEDEEMDDEEDENDVFNKDLGKKQFGDTKHYCPVMLKEKGVLWPGMAECAAKHRERVYFFSSIECRRQFLDDPTQYLPVHRPLKPPPTRLFIIGSKGSGKTLYGRYLAEKLGVFHIDFQERLQELIIAKTKKRVGPDYEDEEDENAGQDDETGDGEGDNKEDENKEDEDKEEEDMNLTEEEEIIYVSLTEGEHLQRDTVENILSQWWNEEPYRSRGFVLEGFPRNDDESRVLSMSGLFPDAAILLGVEDTDIVDRLLPGKLERWKVKRDKRLAEKAKQKAITSKAKEEARATRKDELLLEIAERKAEKRARMEENGDEGDDDDEDEDDMDETDIDAILDGEFEEDEDLDDEEEETEEDAADRLRIEITNRFDDDNARLGVVQDSLEEILIPRVEIDASRKPRIVRYCIDEALKPVVDFREALFSRCYSLSPGLAHRMLIQGYKFPSRFGKWCPVELLEGDDIQPYYPRGSSNYPVVYRQYIYYMSSEKAKSAFMSCPMKFLKQPSPKPMVTIQMAIIGPPKSGKTTLANRFAAEYGVVRLSIGEVIRRLLTTQPNTDLVRQINHHLRTGCTVPDDLAVQALDVVLMDPQCQVRGFILDGFPMTKHQVELMTERSIIPVNVLELRVDDDEIFKRATEDRRSPSRTYPVHDSHTIISIRLACWKREVEAVRAWYKQVQRNWFGIDGTRSKWLIWKTALDHAKHNIQDIQVYLVRIAEGRAASIANMCVSPNEFSARLGDFGEYCPVSLADYGQLVDCSGNASLEFAAEFRGRYYKMETSKELEMFLDNPTAYVPPLAPRALPPPDKLPKRRTATEMKENFPCQIELQGYCPVTYLDGKKRYEFIVPGDPELVAEYRGSFYTFQSEKKLDAFMRTPEVYHGLTLPRKLPPRSTPLAIHQLPMLGFLEQTVSEGVVKALTSVGCFKPKYPFLTAKRSALLYVAYHLKAFNPKSSEYVRTKYKRKLKKFEERCSLITYLGRNMSNRYREPFQRPFDFDVKMKNFLELKVLRPTA</sequence>
<protein>
    <submittedName>
        <fullName evidence="5">Uncharacterized protein</fullName>
    </submittedName>
</protein>
<name>A0A6S7FQ07_PARCT</name>
<dbReference type="Pfam" id="PF00406">
    <property type="entry name" value="ADK"/>
    <property type="match status" value="1"/>
</dbReference>
<feature type="region of interest" description="Disordered" evidence="4">
    <location>
        <begin position="616"/>
        <end position="667"/>
    </location>
</feature>
<evidence type="ECO:0000256" key="1">
    <source>
        <dbReference type="ARBA" id="ARBA00022679"/>
    </source>
</evidence>
<dbReference type="GO" id="GO:0005524">
    <property type="term" value="F:ATP binding"/>
    <property type="evidence" value="ECO:0007669"/>
    <property type="project" value="InterPro"/>
</dbReference>
<keyword evidence="2" id="KW-0547">Nucleotide-binding</keyword>
<keyword evidence="3" id="KW-0418">Kinase</keyword>
<proteinExistence type="predicted"/>
<dbReference type="InterPro" id="IPR000850">
    <property type="entry name" value="Adenylat/UMP-CMP_kin"/>
</dbReference>
<feature type="compositionally biased region" description="Basic and acidic residues" evidence="4">
    <location>
        <begin position="47"/>
        <end position="68"/>
    </location>
</feature>
<organism evidence="5 6">
    <name type="scientific">Paramuricea clavata</name>
    <name type="common">Red gorgonian</name>
    <name type="synonym">Violescent sea-whip</name>
    <dbReference type="NCBI Taxonomy" id="317549"/>
    <lineage>
        <taxon>Eukaryota</taxon>
        <taxon>Metazoa</taxon>
        <taxon>Cnidaria</taxon>
        <taxon>Anthozoa</taxon>
        <taxon>Octocorallia</taxon>
        <taxon>Malacalcyonacea</taxon>
        <taxon>Plexauridae</taxon>
        <taxon>Paramuricea</taxon>
    </lineage>
</organism>
<evidence type="ECO:0000313" key="5">
    <source>
        <dbReference type="EMBL" id="CAB3978099.1"/>
    </source>
</evidence>
<dbReference type="OrthoDB" id="439792at2759"/>
<dbReference type="CDD" id="cd01428">
    <property type="entry name" value="ADK"/>
    <property type="match status" value="1"/>
</dbReference>
<dbReference type="EMBL" id="CACRXK020000089">
    <property type="protein sequence ID" value="CAB3978099.1"/>
    <property type="molecule type" value="Genomic_DNA"/>
</dbReference>
<feature type="region of interest" description="Disordered" evidence="4">
    <location>
        <begin position="184"/>
        <end position="234"/>
    </location>
</feature>
<feature type="compositionally biased region" description="Acidic residues" evidence="4">
    <location>
        <begin position="445"/>
        <end position="487"/>
    </location>
</feature>
<feature type="compositionally biased region" description="Basic and acidic residues" evidence="4">
    <location>
        <begin position="205"/>
        <end position="216"/>
    </location>
</feature>
<feature type="compositionally biased region" description="Acidic residues" evidence="4">
    <location>
        <begin position="29"/>
        <end position="46"/>
    </location>
</feature>
<feature type="compositionally biased region" description="Basic and acidic residues" evidence="4">
    <location>
        <begin position="17"/>
        <end position="28"/>
    </location>
</feature>
<feature type="region of interest" description="Disordered" evidence="4">
    <location>
        <begin position="298"/>
        <end position="321"/>
    </location>
</feature>
<keyword evidence="6" id="KW-1185">Reference proteome</keyword>
<gene>
    <name evidence="5" type="ORF">PACLA_8A014066</name>
</gene>
<feature type="region of interest" description="Disordered" evidence="4">
    <location>
        <begin position="1"/>
        <end position="68"/>
    </location>
</feature>
<accession>A0A6S7FQ07</accession>
<evidence type="ECO:0000313" key="6">
    <source>
        <dbReference type="Proteomes" id="UP001152795"/>
    </source>
</evidence>
<feature type="region of interest" description="Disordered" evidence="4">
    <location>
        <begin position="441"/>
        <end position="487"/>
    </location>
</feature>
<feature type="compositionally biased region" description="Low complexity" evidence="4">
    <location>
        <begin position="218"/>
        <end position="230"/>
    </location>
</feature>
<feature type="compositionally biased region" description="Acidic residues" evidence="4">
    <location>
        <begin position="623"/>
        <end position="667"/>
    </location>
</feature>
<evidence type="ECO:0000256" key="2">
    <source>
        <dbReference type="ARBA" id="ARBA00022741"/>
    </source>
</evidence>
<comment type="caution">
    <text evidence="5">The sequence shown here is derived from an EMBL/GenBank/DDBJ whole genome shotgun (WGS) entry which is preliminary data.</text>
</comment>
<dbReference type="PANTHER" id="PTHR23359">
    <property type="entry name" value="NUCLEOTIDE KINASE"/>
    <property type="match status" value="1"/>
</dbReference>